<evidence type="ECO:0000313" key="1">
    <source>
        <dbReference type="EMBL" id="GGZ47941.1"/>
    </source>
</evidence>
<sequence length="179" mass="19293">MLPVAALLVLPTSACTAPEPEAAKSYTVPNVLCDNPIEPNLLEPALPPGRKISTKEETKLIGVEGCHILVDGVSALSVRKVWRESSTTVLDVSSLWYGGGIRLDSKLTKDRRYAWSTKGGVARVHCPEPKDPKRKHDYTLFATIVIFGDLKAKESETKKLITAYATSVGKSAGCNASKS</sequence>
<evidence type="ECO:0000313" key="2">
    <source>
        <dbReference type="Proteomes" id="UP000630936"/>
    </source>
</evidence>
<name>A0A918QHA9_9ACTN</name>
<dbReference type="Proteomes" id="UP000630936">
    <property type="component" value="Unassembled WGS sequence"/>
</dbReference>
<organism evidence="1 2">
    <name type="scientific">Streptomyces inusitatus</name>
    <dbReference type="NCBI Taxonomy" id="68221"/>
    <lineage>
        <taxon>Bacteria</taxon>
        <taxon>Bacillati</taxon>
        <taxon>Actinomycetota</taxon>
        <taxon>Actinomycetes</taxon>
        <taxon>Kitasatosporales</taxon>
        <taxon>Streptomycetaceae</taxon>
        <taxon>Streptomyces</taxon>
    </lineage>
</organism>
<proteinExistence type="predicted"/>
<accession>A0A918QHA9</accession>
<keyword evidence="2" id="KW-1185">Reference proteome</keyword>
<comment type="caution">
    <text evidence="1">The sequence shown here is derived from an EMBL/GenBank/DDBJ whole genome shotgun (WGS) entry which is preliminary data.</text>
</comment>
<evidence type="ECO:0008006" key="3">
    <source>
        <dbReference type="Google" id="ProtNLM"/>
    </source>
</evidence>
<reference evidence="1" key="2">
    <citation type="submission" date="2020-09" db="EMBL/GenBank/DDBJ databases">
        <authorList>
            <person name="Sun Q."/>
            <person name="Ohkuma M."/>
        </authorList>
    </citation>
    <scope>NUCLEOTIDE SEQUENCE</scope>
    <source>
        <strain evidence="1">JCM 4988</strain>
    </source>
</reference>
<protein>
    <recommendedName>
        <fullName evidence="3">DUF3558 domain-containing protein</fullName>
    </recommendedName>
</protein>
<dbReference type="EMBL" id="BMWG01000017">
    <property type="protein sequence ID" value="GGZ47941.1"/>
    <property type="molecule type" value="Genomic_DNA"/>
</dbReference>
<dbReference type="AlphaFoldDB" id="A0A918QHA9"/>
<gene>
    <name evidence="1" type="ORF">GCM10010387_47890</name>
</gene>
<reference evidence="1" key="1">
    <citation type="journal article" date="2014" name="Int. J. Syst. Evol. Microbiol.">
        <title>Complete genome sequence of Corynebacterium casei LMG S-19264T (=DSM 44701T), isolated from a smear-ripened cheese.</title>
        <authorList>
            <consortium name="US DOE Joint Genome Institute (JGI-PGF)"/>
            <person name="Walter F."/>
            <person name="Albersmeier A."/>
            <person name="Kalinowski J."/>
            <person name="Ruckert C."/>
        </authorList>
    </citation>
    <scope>NUCLEOTIDE SEQUENCE</scope>
    <source>
        <strain evidence="1">JCM 4988</strain>
    </source>
</reference>